<protein>
    <submittedName>
        <fullName evidence="1">Uncharacterized protein</fullName>
    </submittedName>
</protein>
<dbReference type="AlphaFoldDB" id="A0A371GEC0"/>
<reference evidence="1" key="1">
    <citation type="submission" date="2018-05" db="EMBL/GenBank/DDBJ databases">
        <title>Draft genome of Mucuna pruriens seed.</title>
        <authorList>
            <person name="Nnadi N.E."/>
            <person name="Vos R."/>
            <person name="Hasami M.H."/>
            <person name="Devisetty U.K."/>
            <person name="Aguiy J.C."/>
        </authorList>
    </citation>
    <scope>NUCLEOTIDE SEQUENCE [LARGE SCALE GENOMIC DNA]</scope>
    <source>
        <strain evidence="1">JCA_2017</strain>
    </source>
</reference>
<gene>
    <name evidence="1" type="ORF">CR513_29721</name>
</gene>
<evidence type="ECO:0000313" key="2">
    <source>
        <dbReference type="Proteomes" id="UP000257109"/>
    </source>
</evidence>
<keyword evidence="2" id="KW-1185">Reference proteome</keyword>
<organism evidence="1 2">
    <name type="scientific">Mucuna pruriens</name>
    <name type="common">Velvet bean</name>
    <name type="synonym">Dolichos pruriens</name>
    <dbReference type="NCBI Taxonomy" id="157652"/>
    <lineage>
        <taxon>Eukaryota</taxon>
        <taxon>Viridiplantae</taxon>
        <taxon>Streptophyta</taxon>
        <taxon>Embryophyta</taxon>
        <taxon>Tracheophyta</taxon>
        <taxon>Spermatophyta</taxon>
        <taxon>Magnoliopsida</taxon>
        <taxon>eudicotyledons</taxon>
        <taxon>Gunneridae</taxon>
        <taxon>Pentapetalae</taxon>
        <taxon>rosids</taxon>
        <taxon>fabids</taxon>
        <taxon>Fabales</taxon>
        <taxon>Fabaceae</taxon>
        <taxon>Papilionoideae</taxon>
        <taxon>50 kb inversion clade</taxon>
        <taxon>NPAAA clade</taxon>
        <taxon>indigoferoid/millettioid clade</taxon>
        <taxon>Phaseoleae</taxon>
        <taxon>Mucuna</taxon>
    </lineage>
</organism>
<feature type="non-terminal residue" evidence="1">
    <location>
        <position position="1"/>
    </location>
</feature>
<evidence type="ECO:0000313" key="1">
    <source>
        <dbReference type="EMBL" id="RDX88663.1"/>
    </source>
</evidence>
<comment type="caution">
    <text evidence="1">The sequence shown here is derived from an EMBL/GenBank/DDBJ whole genome shotgun (WGS) entry which is preliminary data.</text>
</comment>
<dbReference type="EMBL" id="QJKJ01005879">
    <property type="protein sequence ID" value="RDX88663.1"/>
    <property type="molecule type" value="Genomic_DNA"/>
</dbReference>
<accession>A0A371GEC0</accession>
<dbReference type="Proteomes" id="UP000257109">
    <property type="component" value="Unassembled WGS sequence"/>
</dbReference>
<name>A0A371GEC0_MUCPR</name>
<sequence length="74" mass="8512">MGVATTFHPRQTTKLKYSTGKSRKHCKRWPILAGRTRADSLKTLYGHTERHTKLHWGCLPTRLSSVKPVISRLK</sequence>
<proteinExistence type="predicted"/>